<reference evidence="2 3" key="1">
    <citation type="submission" date="2019-09" db="EMBL/GenBank/DDBJ databases">
        <authorList>
            <person name="Duangmal K."/>
            <person name="Teo W.F.A."/>
            <person name="Lipun K."/>
        </authorList>
    </citation>
    <scope>NUCLEOTIDE SEQUENCE [LARGE SCALE GENOMIC DNA]</scope>
    <source>
        <strain evidence="2 3">K1PN6</strain>
    </source>
</reference>
<dbReference type="RefSeq" id="WP_152865812.1">
    <property type="nucleotide sequence ID" value="NZ_VMNX01000097.1"/>
</dbReference>
<dbReference type="AlphaFoldDB" id="A0A5N8WVQ0"/>
<keyword evidence="3" id="KW-1185">Reference proteome</keyword>
<proteinExistence type="predicted"/>
<dbReference type="Proteomes" id="UP000373149">
    <property type="component" value="Unassembled WGS sequence"/>
</dbReference>
<keyword evidence="1" id="KW-1133">Transmembrane helix</keyword>
<keyword evidence="1" id="KW-0472">Membrane</keyword>
<sequence length="354" mass="37075">MHHPPRPRTTAAVTGVGALTRAARAVRAAFVVLLGALAALGVLGVLGAAAGPAAAADGDASWTVATASNDLGSGRQNYSYTLDPGARLTDGLVVVNHGTTPLHLAVYTADGFTTDAGKLDLVRKDARSTRVGAWAHADRPEVTVRPGRSAEVPFTLAVPDNAGPGDYMGGIVTSLTRPGQAEQRLGIRIRLRVGGELRPNLSVEDLRVRYAGTADSFGKGEATVTYTIRNTGNAILTARQAVSLSGPFGRPRADAGKIDDSPQLLPGDTWKVSVPVRDVAPALRTTGTVTLTPLLTDTSGSIAPLTTTETTTHAWTVPWTLLLLLLVVLCGVVVALRWAFRRRRERPGPRVDAA</sequence>
<gene>
    <name evidence="2" type="ORF">FPZ41_24085</name>
</gene>
<protein>
    <submittedName>
        <fullName evidence="2">DUF916 domain-containing protein</fullName>
    </submittedName>
</protein>
<dbReference type="EMBL" id="VMNX01000097">
    <property type="protein sequence ID" value="MPY51470.1"/>
    <property type="molecule type" value="Genomic_DNA"/>
</dbReference>
<comment type="caution">
    <text evidence="2">The sequence shown here is derived from an EMBL/GenBank/DDBJ whole genome shotgun (WGS) entry which is preliminary data.</text>
</comment>
<keyword evidence="1" id="KW-0812">Transmembrane</keyword>
<evidence type="ECO:0000313" key="2">
    <source>
        <dbReference type="EMBL" id="MPY51470.1"/>
    </source>
</evidence>
<evidence type="ECO:0000313" key="3">
    <source>
        <dbReference type="Proteomes" id="UP000373149"/>
    </source>
</evidence>
<name>A0A5N8WVQ0_9ACTN</name>
<accession>A0A5N8WVQ0</accession>
<evidence type="ECO:0000256" key="1">
    <source>
        <dbReference type="SAM" id="Phobius"/>
    </source>
</evidence>
<organism evidence="2 3">
    <name type="scientific">Streptomyces acidicola</name>
    <dbReference type="NCBI Taxonomy" id="2596892"/>
    <lineage>
        <taxon>Bacteria</taxon>
        <taxon>Bacillati</taxon>
        <taxon>Actinomycetota</taxon>
        <taxon>Actinomycetes</taxon>
        <taxon>Kitasatosporales</taxon>
        <taxon>Streptomycetaceae</taxon>
        <taxon>Streptomyces</taxon>
    </lineage>
</organism>
<feature type="transmembrane region" description="Helical" evidence="1">
    <location>
        <begin position="319"/>
        <end position="340"/>
    </location>
</feature>